<dbReference type="Proteomes" id="UP000075238">
    <property type="component" value="Chromosome 2"/>
</dbReference>
<proteinExistence type="inferred from homology"/>
<comment type="similarity">
    <text evidence="1">Belongs to the universal stress protein A family.</text>
</comment>
<evidence type="ECO:0000256" key="3">
    <source>
        <dbReference type="ARBA" id="ARBA00022840"/>
    </source>
</evidence>
<dbReference type="PANTHER" id="PTHR46268">
    <property type="entry name" value="STRESS RESPONSE PROTEIN NHAX"/>
    <property type="match status" value="1"/>
</dbReference>
<keyword evidence="3" id="KW-0067">ATP-binding</keyword>
<dbReference type="EMBL" id="CP014845">
    <property type="protein sequence ID" value="AMR81884.1"/>
    <property type="molecule type" value="Genomic_DNA"/>
</dbReference>
<dbReference type="AlphaFoldDB" id="A0A142JUX2"/>
<evidence type="ECO:0000256" key="2">
    <source>
        <dbReference type="ARBA" id="ARBA00022741"/>
    </source>
</evidence>
<evidence type="ECO:0000313" key="6">
    <source>
        <dbReference type="Proteomes" id="UP000075238"/>
    </source>
</evidence>
<dbReference type="OrthoDB" id="9792500at2"/>
<accession>A0A142JUX2</accession>
<sequence>MNKILLATDGSSYSDAAARFLAQSPLLSRDFVVHVVHCEPDVPGDIKTFIDRATLDQWHREQNDKAMGSVAAILGEAGIAFERHGFTGFAPSRIVEYARETGASLIVMGSHGRGGFVDAIVGSVARRVLAHAHCPVLLIKD</sequence>
<dbReference type="RefSeq" id="WP_062803673.1">
    <property type="nucleotide sequence ID" value="NZ_CP014845.1"/>
</dbReference>
<reference evidence="5 6" key="1">
    <citation type="submission" date="2016-03" db="EMBL/GenBank/DDBJ databases">
        <title>Complete genome sequence of a novel chlorpyrifos degrading bacterium, Cupriavidus nantongensis sp. X1.</title>
        <authorList>
            <person name="Fang L."/>
        </authorList>
    </citation>
    <scope>NUCLEOTIDE SEQUENCE [LARGE SCALE GENOMIC DNA]</scope>
    <source>
        <strain evidence="5 6">X1</strain>
    </source>
</reference>
<dbReference type="Gene3D" id="3.40.50.620">
    <property type="entry name" value="HUPs"/>
    <property type="match status" value="1"/>
</dbReference>
<organism evidence="5 6">
    <name type="scientific">Cupriavidus nantongensis</name>
    <dbReference type="NCBI Taxonomy" id="1796606"/>
    <lineage>
        <taxon>Bacteria</taxon>
        <taxon>Pseudomonadati</taxon>
        <taxon>Pseudomonadota</taxon>
        <taxon>Betaproteobacteria</taxon>
        <taxon>Burkholderiales</taxon>
        <taxon>Burkholderiaceae</taxon>
        <taxon>Cupriavidus</taxon>
    </lineage>
</organism>
<keyword evidence="2" id="KW-0547">Nucleotide-binding</keyword>
<dbReference type="Pfam" id="PF00582">
    <property type="entry name" value="Usp"/>
    <property type="match status" value="1"/>
</dbReference>
<gene>
    <name evidence="5" type="ORF">A2G96_29520</name>
</gene>
<dbReference type="InterPro" id="IPR014729">
    <property type="entry name" value="Rossmann-like_a/b/a_fold"/>
</dbReference>
<evidence type="ECO:0000313" key="5">
    <source>
        <dbReference type="EMBL" id="AMR81884.1"/>
    </source>
</evidence>
<dbReference type="SUPFAM" id="SSF52402">
    <property type="entry name" value="Adenine nucleotide alpha hydrolases-like"/>
    <property type="match status" value="1"/>
</dbReference>
<feature type="domain" description="UspA" evidence="4">
    <location>
        <begin position="2"/>
        <end position="140"/>
    </location>
</feature>
<evidence type="ECO:0000259" key="4">
    <source>
        <dbReference type="Pfam" id="PF00582"/>
    </source>
</evidence>
<dbReference type="CDD" id="cd00293">
    <property type="entry name" value="USP-like"/>
    <property type="match status" value="1"/>
</dbReference>
<dbReference type="GO" id="GO:0005524">
    <property type="term" value="F:ATP binding"/>
    <property type="evidence" value="ECO:0007669"/>
    <property type="project" value="UniProtKB-KW"/>
</dbReference>
<keyword evidence="6" id="KW-1185">Reference proteome</keyword>
<protein>
    <submittedName>
        <fullName evidence="5">Universal stress protein UspA</fullName>
    </submittedName>
</protein>
<evidence type="ECO:0000256" key="1">
    <source>
        <dbReference type="ARBA" id="ARBA00008791"/>
    </source>
</evidence>
<dbReference type="STRING" id="1796606.A2G96_29520"/>
<dbReference type="KEGG" id="cnan:A2G96_29520"/>
<dbReference type="PANTHER" id="PTHR46268:SF27">
    <property type="entry name" value="UNIVERSAL STRESS PROTEIN RV2623"/>
    <property type="match status" value="1"/>
</dbReference>
<dbReference type="PRINTS" id="PR01438">
    <property type="entry name" value="UNVRSLSTRESS"/>
</dbReference>
<name>A0A142JUX2_9BURK</name>
<dbReference type="InterPro" id="IPR006016">
    <property type="entry name" value="UspA"/>
</dbReference>
<dbReference type="InterPro" id="IPR006015">
    <property type="entry name" value="Universal_stress_UspA"/>
</dbReference>